<evidence type="ECO:0000313" key="1">
    <source>
        <dbReference type="EMBL" id="KAH9363240.1"/>
    </source>
</evidence>
<sequence length="109" mass="12111">MRKGEKTQQGNLWKPSRQDALDFVAEAWSSVPEKTVTRCRGCSISNALDGCEEGDLHEWLSDIGAVVPEDPDELQTKGLTLIFGSYSKNSFEDLTAIEVNVRIYVFSIA</sequence>
<protein>
    <submittedName>
        <fullName evidence="1">Uncharacterized protein</fullName>
    </submittedName>
</protein>
<dbReference type="VEuPathDB" id="VectorBase:HLOH_062108"/>
<dbReference type="AlphaFoldDB" id="A0A9J6FLF3"/>
<keyword evidence="2" id="KW-1185">Reference proteome</keyword>
<comment type="caution">
    <text evidence="1">The sequence shown here is derived from an EMBL/GenBank/DDBJ whole genome shotgun (WGS) entry which is preliminary data.</text>
</comment>
<organism evidence="1 2">
    <name type="scientific">Haemaphysalis longicornis</name>
    <name type="common">Bush tick</name>
    <dbReference type="NCBI Taxonomy" id="44386"/>
    <lineage>
        <taxon>Eukaryota</taxon>
        <taxon>Metazoa</taxon>
        <taxon>Ecdysozoa</taxon>
        <taxon>Arthropoda</taxon>
        <taxon>Chelicerata</taxon>
        <taxon>Arachnida</taxon>
        <taxon>Acari</taxon>
        <taxon>Parasitiformes</taxon>
        <taxon>Ixodida</taxon>
        <taxon>Ixodoidea</taxon>
        <taxon>Ixodidae</taxon>
        <taxon>Haemaphysalinae</taxon>
        <taxon>Haemaphysalis</taxon>
    </lineage>
</organism>
<gene>
    <name evidence="1" type="ORF">HPB48_017807</name>
</gene>
<dbReference type="Proteomes" id="UP000821853">
    <property type="component" value="Chromosome 1"/>
</dbReference>
<dbReference type="EMBL" id="JABSTR010000001">
    <property type="protein sequence ID" value="KAH9363240.1"/>
    <property type="molecule type" value="Genomic_DNA"/>
</dbReference>
<evidence type="ECO:0000313" key="2">
    <source>
        <dbReference type="Proteomes" id="UP000821853"/>
    </source>
</evidence>
<reference evidence="1 2" key="1">
    <citation type="journal article" date="2020" name="Cell">
        <title>Large-Scale Comparative Analyses of Tick Genomes Elucidate Their Genetic Diversity and Vector Capacities.</title>
        <authorList>
            <consortium name="Tick Genome and Microbiome Consortium (TIGMIC)"/>
            <person name="Jia N."/>
            <person name="Wang J."/>
            <person name="Shi W."/>
            <person name="Du L."/>
            <person name="Sun Y."/>
            <person name="Zhan W."/>
            <person name="Jiang J.F."/>
            <person name="Wang Q."/>
            <person name="Zhang B."/>
            <person name="Ji P."/>
            <person name="Bell-Sakyi L."/>
            <person name="Cui X.M."/>
            <person name="Yuan T.T."/>
            <person name="Jiang B.G."/>
            <person name="Yang W.F."/>
            <person name="Lam T.T."/>
            <person name="Chang Q.C."/>
            <person name="Ding S.J."/>
            <person name="Wang X.J."/>
            <person name="Zhu J.G."/>
            <person name="Ruan X.D."/>
            <person name="Zhao L."/>
            <person name="Wei J.T."/>
            <person name="Ye R.Z."/>
            <person name="Que T.C."/>
            <person name="Du C.H."/>
            <person name="Zhou Y.H."/>
            <person name="Cheng J.X."/>
            <person name="Dai P.F."/>
            <person name="Guo W.B."/>
            <person name="Han X.H."/>
            <person name="Huang E.J."/>
            <person name="Li L.F."/>
            <person name="Wei W."/>
            <person name="Gao Y.C."/>
            <person name="Liu J.Z."/>
            <person name="Shao H.Z."/>
            <person name="Wang X."/>
            <person name="Wang C.C."/>
            <person name="Yang T.C."/>
            <person name="Huo Q.B."/>
            <person name="Li W."/>
            <person name="Chen H.Y."/>
            <person name="Chen S.E."/>
            <person name="Zhou L.G."/>
            <person name="Ni X.B."/>
            <person name="Tian J.H."/>
            <person name="Sheng Y."/>
            <person name="Liu T."/>
            <person name="Pan Y.S."/>
            <person name="Xia L.Y."/>
            <person name="Li J."/>
            <person name="Zhao F."/>
            <person name="Cao W.C."/>
        </authorList>
    </citation>
    <scope>NUCLEOTIDE SEQUENCE [LARGE SCALE GENOMIC DNA]</scope>
    <source>
        <strain evidence="1">HaeL-2018</strain>
    </source>
</reference>
<name>A0A9J6FLF3_HAELO</name>
<proteinExistence type="predicted"/>
<accession>A0A9J6FLF3</accession>
<dbReference type="OrthoDB" id="6486159at2759"/>